<proteinExistence type="predicted"/>
<keyword evidence="3" id="KW-1185">Reference proteome</keyword>
<name>A0AAW0ECV6_9AGAR</name>
<feature type="transmembrane region" description="Helical" evidence="1">
    <location>
        <begin position="200"/>
        <end position="222"/>
    </location>
</feature>
<organism evidence="2 3">
    <name type="scientific">Paramarasmius palmivorus</name>
    <dbReference type="NCBI Taxonomy" id="297713"/>
    <lineage>
        <taxon>Eukaryota</taxon>
        <taxon>Fungi</taxon>
        <taxon>Dikarya</taxon>
        <taxon>Basidiomycota</taxon>
        <taxon>Agaricomycotina</taxon>
        <taxon>Agaricomycetes</taxon>
        <taxon>Agaricomycetidae</taxon>
        <taxon>Agaricales</taxon>
        <taxon>Marasmiineae</taxon>
        <taxon>Marasmiaceae</taxon>
        <taxon>Paramarasmius</taxon>
    </lineage>
</organism>
<evidence type="ECO:0000313" key="2">
    <source>
        <dbReference type="EMBL" id="KAK7062900.1"/>
    </source>
</evidence>
<accession>A0AAW0ECV6</accession>
<sequence length="244" mass="28389">MRTVSLCERTPKEHAIAAQREEQRRWGMIRQPQRLPPPPGWITVKFYSHLYKIRHQSAPDMEGHVMLTRCGGLDVRQVMELWGLEDCVVIDPIRWIPIQRTDTNILSPLAVRVLTENTGYIMVIEPTVSKSTAQKRAFRESIRLMSESVTTIADMSSTYTIDLLADHTPLVQWRRSTNRVWHQTKLAKQRFCKRYEAEVLLAQMFASMLIMIFILVILGRGVGKVRFEPRQRAWNWARTGSFVL</sequence>
<keyword evidence="1" id="KW-0472">Membrane</keyword>
<dbReference type="AlphaFoldDB" id="A0AAW0ECV6"/>
<evidence type="ECO:0000313" key="3">
    <source>
        <dbReference type="Proteomes" id="UP001383192"/>
    </source>
</evidence>
<protein>
    <submittedName>
        <fullName evidence="2">Uncharacterized protein</fullName>
    </submittedName>
</protein>
<gene>
    <name evidence="2" type="ORF">VNI00_000397</name>
</gene>
<keyword evidence="1" id="KW-1133">Transmembrane helix</keyword>
<evidence type="ECO:0000256" key="1">
    <source>
        <dbReference type="SAM" id="Phobius"/>
    </source>
</evidence>
<dbReference type="EMBL" id="JAYKXP010000001">
    <property type="protein sequence ID" value="KAK7062900.1"/>
    <property type="molecule type" value="Genomic_DNA"/>
</dbReference>
<comment type="caution">
    <text evidence="2">The sequence shown here is derived from an EMBL/GenBank/DDBJ whole genome shotgun (WGS) entry which is preliminary data.</text>
</comment>
<reference evidence="2 3" key="1">
    <citation type="submission" date="2024-01" db="EMBL/GenBank/DDBJ databases">
        <title>A draft genome for a cacao thread blight-causing isolate of Paramarasmius palmivorus.</title>
        <authorList>
            <person name="Baruah I.K."/>
            <person name="Bukari Y."/>
            <person name="Amoako-Attah I."/>
            <person name="Meinhardt L.W."/>
            <person name="Bailey B.A."/>
            <person name="Cohen S.P."/>
        </authorList>
    </citation>
    <scope>NUCLEOTIDE SEQUENCE [LARGE SCALE GENOMIC DNA]</scope>
    <source>
        <strain evidence="2 3">GH-12</strain>
    </source>
</reference>
<keyword evidence="1" id="KW-0812">Transmembrane</keyword>
<dbReference type="Proteomes" id="UP001383192">
    <property type="component" value="Unassembled WGS sequence"/>
</dbReference>